<proteinExistence type="inferred from homology"/>
<keyword evidence="7" id="KW-1185">Reference proteome</keyword>
<dbReference type="GO" id="GO:0071766">
    <property type="term" value="P:Actinobacterium-type cell wall biogenesis"/>
    <property type="evidence" value="ECO:0007669"/>
    <property type="project" value="UniProtKB-ARBA"/>
</dbReference>
<keyword evidence="3" id="KW-0276">Fatty acid metabolism</keyword>
<dbReference type="GO" id="GO:0006633">
    <property type="term" value="P:fatty acid biosynthetic process"/>
    <property type="evidence" value="ECO:0007669"/>
    <property type="project" value="TreeGrafter"/>
</dbReference>
<evidence type="ECO:0000256" key="3">
    <source>
        <dbReference type="ARBA" id="ARBA00022832"/>
    </source>
</evidence>
<dbReference type="GO" id="GO:0070566">
    <property type="term" value="F:adenylyltransferase activity"/>
    <property type="evidence" value="ECO:0007669"/>
    <property type="project" value="TreeGrafter"/>
</dbReference>
<name>A0A0Q0TWZ5_9CORY</name>
<reference evidence="6 7" key="1">
    <citation type="submission" date="2015-10" db="EMBL/GenBank/DDBJ databases">
        <title>Corynebacteirum lowii and Corynebacterium oculi species nova, derived from human clinical disease and and emended description of Corynebacterium mastiditis.</title>
        <authorList>
            <person name="Bernard K."/>
            <person name="Pacheco A.L."/>
            <person name="Mcdougall C."/>
            <person name="Burtx T."/>
            <person name="Weibe D."/>
            <person name="Tyler S."/>
            <person name="Olson A.B."/>
            <person name="Cnockaert M."/>
            <person name="Eguchi H."/>
            <person name="Kuwahara T."/>
            <person name="Nakayama-Imaohji H."/>
            <person name="Boudewijins M."/>
            <person name="Van Hoecke F."/>
            <person name="Bernier A.-M."/>
            <person name="Vandamme P."/>
        </authorList>
    </citation>
    <scope>NUCLEOTIDE SEQUENCE [LARGE SCALE GENOMIC DNA]</scope>
    <source>
        <strain evidence="6 7">NML 130206</strain>
    </source>
</reference>
<dbReference type="EMBL" id="LKEV01000009">
    <property type="protein sequence ID" value="KQB83468.1"/>
    <property type="molecule type" value="Genomic_DNA"/>
</dbReference>
<dbReference type="STRING" id="1544413.Clow_02272"/>
<dbReference type="Gene3D" id="3.30.300.30">
    <property type="match status" value="1"/>
</dbReference>
<accession>A0A0Q0TWZ5</accession>
<dbReference type="PANTHER" id="PTHR22754:SF32">
    <property type="entry name" value="DISCO-INTERACTING PROTEIN 2"/>
    <property type="match status" value="1"/>
</dbReference>
<dbReference type="PANTHER" id="PTHR22754">
    <property type="entry name" value="DISCO-INTERACTING PROTEIN 2 DIP2 -RELATED"/>
    <property type="match status" value="1"/>
</dbReference>
<dbReference type="FunFam" id="3.40.50.12780:FF:000013">
    <property type="entry name" value="Long-chain-fatty-acid--AMP ligase FadD32"/>
    <property type="match status" value="1"/>
</dbReference>
<feature type="domain" description="AMP-dependent synthetase/ligase" evidence="5">
    <location>
        <begin position="57"/>
        <end position="450"/>
    </location>
</feature>
<dbReference type="GO" id="GO:0016874">
    <property type="term" value="F:ligase activity"/>
    <property type="evidence" value="ECO:0007669"/>
    <property type="project" value="UniProtKB-KW"/>
</dbReference>
<dbReference type="Pfam" id="PF00501">
    <property type="entry name" value="AMP-binding"/>
    <property type="match status" value="1"/>
</dbReference>
<organism evidence="6 7">
    <name type="scientific">Corynebacterium lowii</name>
    <dbReference type="NCBI Taxonomy" id="1544413"/>
    <lineage>
        <taxon>Bacteria</taxon>
        <taxon>Bacillati</taxon>
        <taxon>Actinomycetota</taxon>
        <taxon>Actinomycetes</taxon>
        <taxon>Mycobacteriales</taxon>
        <taxon>Corynebacteriaceae</taxon>
        <taxon>Corynebacterium</taxon>
    </lineage>
</organism>
<dbReference type="RefSeq" id="WP_055179191.1">
    <property type="nucleotide sequence ID" value="NZ_JAUSQY010000001.1"/>
</dbReference>
<dbReference type="InterPro" id="IPR042099">
    <property type="entry name" value="ANL_N_sf"/>
</dbReference>
<dbReference type="OrthoDB" id="3671040at2"/>
<dbReference type="AlphaFoldDB" id="A0A0Q0TWZ5"/>
<evidence type="ECO:0000256" key="1">
    <source>
        <dbReference type="ARBA" id="ARBA00006432"/>
    </source>
</evidence>
<dbReference type="InterPro" id="IPR040097">
    <property type="entry name" value="FAAL/FAAC"/>
</dbReference>
<sequence>MDLNAALATFFNEKGEITIDPRLTLAGLSELLYQQDLAAGGGERLGLRYWDYQGTGEAVEYTRSQINTRIKAVAVRLQQVAESGQRVALLMGNTPEYLFGFLGALYAGVTPVPLYDPREPGHDAHLRAVFHDSNPRIVLTNKASAPAVRSYFADLPGTERPRIIAIDALPDAVAVSWTNPLEKPEAQAYLQSKGVAPLDLPAFLQYTSGSTRTPAGVLLTHRSVLTNTLQIFASGKLRLPMRLVLWSPLHHDMGLILAVFGLILGFETELMSPRDFIQQPSRWIKQLSKRGPEDEMAVYTAAPNFALDLAVRYGNPDENTDLSQLDGIVLGSEPITERSLRAFHEAFAPYGLARTAARPSYGLAEASLLVTTPQTEQRPITAYFDREALTQGRAKKVEPDHPAAVALISNGQVVVPQRLAVVDPETRQELPDGHIGELWNHGANLAAGYFNRPEETRETFANTLAGRLEEGSRAAGAPDEGWLATGDLGAIIEDEVYITGRLKDLIVIAGRNHYPQDIEFTVGQATQQVDPVALAAFSVPGEEAEYLVILAERAEGATQEDDAAAIEAIRTAVSAAHGVTPKDVQILPPGSIARTSSAKIARRVARKNYLG</sequence>
<dbReference type="Proteomes" id="UP000050488">
    <property type="component" value="Unassembled WGS sequence"/>
</dbReference>
<protein>
    <submittedName>
        <fullName evidence="6">Long-chain-fatty-acid--AMP ligase FadD32</fullName>
        <ecNumber evidence="6">6.2.1.-</ecNumber>
    </submittedName>
</protein>
<dbReference type="CDD" id="cd05931">
    <property type="entry name" value="FAAL"/>
    <property type="match status" value="1"/>
</dbReference>
<dbReference type="EC" id="6.2.1.-" evidence="6"/>
<dbReference type="PATRIC" id="fig|1544413.3.peg.2273"/>
<dbReference type="GO" id="GO:0005886">
    <property type="term" value="C:plasma membrane"/>
    <property type="evidence" value="ECO:0007669"/>
    <property type="project" value="TreeGrafter"/>
</dbReference>
<gene>
    <name evidence="6" type="ORF">Clow_02272</name>
</gene>
<evidence type="ECO:0000313" key="7">
    <source>
        <dbReference type="Proteomes" id="UP000050488"/>
    </source>
</evidence>
<dbReference type="Gene3D" id="3.40.50.12780">
    <property type="entry name" value="N-terminal domain of ligase-like"/>
    <property type="match status" value="1"/>
</dbReference>
<keyword evidence="2 6" id="KW-0436">Ligase</keyword>
<dbReference type="NCBIfam" id="NF040633">
    <property type="entry name" value="FadD32_Coryne"/>
    <property type="match status" value="1"/>
</dbReference>
<dbReference type="SUPFAM" id="SSF56801">
    <property type="entry name" value="Acetyl-CoA synthetase-like"/>
    <property type="match status" value="1"/>
</dbReference>
<evidence type="ECO:0000259" key="5">
    <source>
        <dbReference type="Pfam" id="PF00501"/>
    </source>
</evidence>
<evidence type="ECO:0000313" key="6">
    <source>
        <dbReference type="EMBL" id="KQB83468.1"/>
    </source>
</evidence>
<evidence type="ECO:0000256" key="4">
    <source>
        <dbReference type="ARBA" id="ARBA00023098"/>
    </source>
</evidence>
<dbReference type="InterPro" id="IPR045851">
    <property type="entry name" value="AMP-bd_C_sf"/>
</dbReference>
<comment type="similarity">
    <text evidence="1">Belongs to the ATP-dependent AMP-binding enzyme family.</text>
</comment>
<keyword evidence="4" id="KW-0443">Lipid metabolism</keyword>
<comment type="caution">
    <text evidence="6">The sequence shown here is derived from an EMBL/GenBank/DDBJ whole genome shotgun (WGS) entry which is preliminary data.</text>
</comment>
<dbReference type="InterPro" id="IPR000873">
    <property type="entry name" value="AMP-dep_synth/lig_dom"/>
</dbReference>
<evidence type="ECO:0000256" key="2">
    <source>
        <dbReference type="ARBA" id="ARBA00022598"/>
    </source>
</evidence>